<dbReference type="InterPro" id="IPR023170">
    <property type="entry name" value="HhH_base_excis_C"/>
</dbReference>
<keyword evidence="5" id="KW-0234">DNA repair</keyword>
<feature type="domain" description="HhH-GPD" evidence="10">
    <location>
        <begin position="102"/>
        <end position="273"/>
    </location>
</feature>
<dbReference type="EC" id="4.2.99.18" evidence="2"/>
<dbReference type="GO" id="GO:0006289">
    <property type="term" value="P:nucleotide-excision repair"/>
    <property type="evidence" value="ECO:0007669"/>
    <property type="project" value="InterPro"/>
</dbReference>
<keyword evidence="8" id="KW-0326">Glycosidase</keyword>
<dbReference type="Gene3D" id="1.10.1670.10">
    <property type="entry name" value="Helix-hairpin-Helix base-excision DNA repair enzymes (C-terminal)"/>
    <property type="match status" value="1"/>
</dbReference>
<evidence type="ECO:0000259" key="10">
    <source>
        <dbReference type="SMART" id="SM00478"/>
    </source>
</evidence>
<dbReference type="SUPFAM" id="SSF55945">
    <property type="entry name" value="TATA-box binding protein-like"/>
    <property type="match status" value="1"/>
</dbReference>
<dbReference type="GO" id="GO:0003684">
    <property type="term" value="F:damaged DNA binding"/>
    <property type="evidence" value="ECO:0007669"/>
    <property type="project" value="InterPro"/>
</dbReference>
<evidence type="ECO:0000256" key="7">
    <source>
        <dbReference type="ARBA" id="ARBA00023268"/>
    </source>
</evidence>
<accession>A0A075HQ99</accession>
<dbReference type="InterPro" id="IPR012904">
    <property type="entry name" value="OGG_N"/>
</dbReference>
<comment type="similarity">
    <text evidence="1">Belongs to the type-1 OGG1 family.</text>
</comment>
<dbReference type="Pfam" id="PF07934">
    <property type="entry name" value="OGG_N"/>
    <property type="match status" value="1"/>
</dbReference>
<dbReference type="Gene3D" id="3.30.310.260">
    <property type="match status" value="1"/>
</dbReference>
<dbReference type="InterPro" id="IPR052054">
    <property type="entry name" value="Oxidative_DNA_repair_enzyme"/>
</dbReference>
<protein>
    <recommendedName>
        <fullName evidence="2">DNA-(apurinic or apyrimidinic site) lyase</fullName>
        <ecNumber evidence="2">4.2.99.18</ecNumber>
    </recommendedName>
</protein>
<evidence type="ECO:0000256" key="5">
    <source>
        <dbReference type="ARBA" id="ARBA00023204"/>
    </source>
</evidence>
<evidence type="ECO:0000256" key="6">
    <source>
        <dbReference type="ARBA" id="ARBA00023239"/>
    </source>
</evidence>
<dbReference type="SUPFAM" id="SSF48150">
    <property type="entry name" value="DNA-glycosylase"/>
    <property type="match status" value="1"/>
</dbReference>
<sequence length="281" mass="32886">MKKRFQEINIGDTINSGQVFLWQKIGQKWYGIDGQNVLIINEKTKKIRKNSTEFNFFRQDDNFEEIYSYMKKDRIVKKALDVFPGVRLLQQDPFQCYISFIVSSNSNIPNIKTRLQNLSRKFGEKRTVDSNEFFVFPKSSSISNAPISQILDCGVGYRAKAIKKASIAVTKGKIDFENLKNMNYNDAKQELVKVFGIGNKVADCILLFSLNKLEAFPLDRWMLRILQKYYSNKFEPTSKTITDKTYEKIHEKVVEHFGKYAGYSQQLLFKMERELNNKKWL</sequence>
<keyword evidence="7" id="KW-0511">Multifunctional enzyme</keyword>
<keyword evidence="4" id="KW-0378">Hydrolase</keyword>
<dbReference type="SMART" id="SM00478">
    <property type="entry name" value="ENDO3c"/>
    <property type="match status" value="1"/>
</dbReference>
<proteinExistence type="inferred from homology"/>
<dbReference type="GO" id="GO:0006284">
    <property type="term" value="P:base-excision repair"/>
    <property type="evidence" value="ECO:0007669"/>
    <property type="project" value="InterPro"/>
</dbReference>
<evidence type="ECO:0000256" key="8">
    <source>
        <dbReference type="ARBA" id="ARBA00023295"/>
    </source>
</evidence>
<dbReference type="CDD" id="cd00056">
    <property type="entry name" value="ENDO3c"/>
    <property type="match status" value="1"/>
</dbReference>
<evidence type="ECO:0000313" key="11">
    <source>
        <dbReference type="EMBL" id="AIF17999.1"/>
    </source>
</evidence>
<reference evidence="11" key="1">
    <citation type="journal article" date="2014" name="Genome Biol. Evol.">
        <title>Pangenome evidence for extensive interdomain horizontal transfer affecting lineage core and shell genes in uncultured planktonic thaumarchaeota and euryarchaeota.</title>
        <authorList>
            <person name="Deschamps P."/>
            <person name="Zivanovic Y."/>
            <person name="Moreira D."/>
            <person name="Rodriguez-Valera F."/>
            <person name="Lopez-Garcia P."/>
        </authorList>
    </citation>
    <scope>NUCLEOTIDE SEQUENCE</scope>
</reference>
<dbReference type="Pfam" id="PF00730">
    <property type="entry name" value="HhH-GPD"/>
    <property type="match status" value="1"/>
</dbReference>
<evidence type="ECO:0000256" key="9">
    <source>
        <dbReference type="ARBA" id="ARBA00044632"/>
    </source>
</evidence>
<dbReference type="PANTHER" id="PTHR10242">
    <property type="entry name" value="8-OXOGUANINE DNA GLYCOSYLASE"/>
    <property type="match status" value="1"/>
</dbReference>
<dbReference type="InterPro" id="IPR011257">
    <property type="entry name" value="DNA_glycosylase"/>
</dbReference>
<evidence type="ECO:0000256" key="1">
    <source>
        <dbReference type="ARBA" id="ARBA00010679"/>
    </source>
</evidence>
<dbReference type="InterPro" id="IPR003265">
    <property type="entry name" value="HhH-GPD_domain"/>
</dbReference>
<organism evidence="11">
    <name type="scientific">uncultured marine thaumarchaeote KM3_79_H09</name>
    <dbReference type="NCBI Taxonomy" id="1456299"/>
    <lineage>
        <taxon>Archaea</taxon>
        <taxon>Nitrososphaerota</taxon>
        <taxon>environmental samples</taxon>
    </lineage>
</organism>
<dbReference type="Gene3D" id="1.10.340.30">
    <property type="entry name" value="Hypothetical protein, domain 2"/>
    <property type="match status" value="1"/>
</dbReference>
<evidence type="ECO:0000256" key="2">
    <source>
        <dbReference type="ARBA" id="ARBA00012720"/>
    </source>
</evidence>
<dbReference type="EMBL" id="KF901098">
    <property type="protein sequence ID" value="AIF17999.1"/>
    <property type="molecule type" value="Genomic_DNA"/>
</dbReference>
<keyword evidence="3" id="KW-0227">DNA damage</keyword>
<keyword evidence="6 11" id="KW-0456">Lyase</keyword>
<dbReference type="GO" id="GO:0008534">
    <property type="term" value="F:oxidized purine nucleobase lesion DNA N-glycosylase activity"/>
    <property type="evidence" value="ECO:0007669"/>
    <property type="project" value="InterPro"/>
</dbReference>
<dbReference type="PANTHER" id="PTHR10242:SF2">
    <property type="entry name" value="N-GLYCOSYLASE_DNA LYASE"/>
    <property type="match status" value="1"/>
</dbReference>
<gene>
    <name evidence="11" type="primary">OGG1</name>
</gene>
<name>A0A075HQ99_9ARCH</name>
<evidence type="ECO:0000256" key="3">
    <source>
        <dbReference type="ARBA" id="ARBA00022763"/>
    </source>
</evidence>
<evidence type="ECO:0000256" key="4">
    <source>
        <dbReference type="ARBA" id="ARBA00022801"/>
    </source>
</evidence>
<dbReference type="GO" id="GO:0140078">
    <property type="term" value="F:class I DNA-(apurinic or apyrimidinic site) endonuclease activity"/>
    <property type="evidence" value="ECO:0007669"/>
    <property type="project" value="UniProtKB-EC"/>
</dbReference>
<comment type="catalytic activity">
    <reaction evidence="9">
        <text>2'-deoxyribonucleotide-(2'-deoxyribose 5'-phosphate)-2'-deoxyribonucleotide-DNA = a 3'-end 2'-deoxyribonucleotide-(2,3-dehydro-2,3-deoxyribose 5'-phosphate)-DNA + a 5'-end 5'-phospho-2'-deoxyribonucleoside-DNA + H(+)</text>
        <dbReference type="Rhea" id="RHEA:66592"/>
        <dbReference type="Rhea" id="RHEA-COMP:13180"/>
        <dbReference type="Rhea" id="RHEA-COMP:16897"/>
        <dbReference type="Rhea" id="RHEA-COMP:17067"/>
        <dbReference type="ChEBI" id="CHEBI:15378"/>
        <dbReference type="ChEBI" id="CHEBI:136412"/>
        <dbReference type="ChEBI" id="CHEBI:157695"/>
        <dbReference type="ChEBI" id="CHEBI:167181"/>
        <dbReference type="EC" id="4.2.99.18"/>
    </reaction>
</comment>
<dbReference type="AlphaFoldDB" id="A0A075HQ99"/>